<dbReference type="EMBL" id="AZAC01000021">
    <property type="protein sequence ID" value="KIX12907.1"/>
    <property type="molecule type" value="Genomic_DNA"/>
</dbReference>
<dbReference type="OrthoDB" id="9777740at2"/>
<comment type="cofactor">
    <cofactor evidence="6">
        <name>Fe(2+)</name>
        <dbReference type="ChEBI" id="CHEBI:29033"/>
    </cofactor>
</comment>
<evidence type="ECO:0000256" key="6">
    <source>
        <dbReference type="HAMAP-Rule" id="MF_00304"/>
    </source>
</evidence>
<evidence type="ECO:0000256" key="2">
    <source>
        <dbReference type="ARBA" id="ARBA00022723"/>
    </source>
</evidence>
<organism evidence="7 8">
    <name type="scientific">Dethiosulfatarculus sandiegensis</name>
    <dbReference type="NCBI Taxonomy" id="1429043"/>
    <lineage>
        <taxon>Bacteria</taxon>
        <taxon>Pseudomonadati</taxon>
        <taxon>Thermodesulfobacteriota</taxon>
        <taxon>Desulfarculia</taxon>
        <taxon>Desulfarculales</taxon>
        <taxon>Desulfarculaceae</taxon>
        <taxon>Dethiosulfatarculus</taxon>
    </lineage>
</organism>
<evidence type="ECO:0000313" key="7">
    <source>
        <dbReference type="EMBL" id="KIX12907.1"/>
    </source>
</evidence>
<keyword evidence="3 6" id="KW-0784">Thiamine biosynthesis</keyword>
<dbReference type="GO" id="GO:0016763">
    <property type="term" value="F:pentosyltransferase activity"/>
    <property type="evidence" value="ECO:0007669"/>
    <property type="project" value="UniProtKB-UniRule"/>
</dbReference>
<comment type="similarity">
    <text evidence="6">Belongs to the THI4 family.</text>
</comment>
<dbReference type="GO" id="GO:0052837">
    <property type="term" value="P:thiazole biosynthetic process"/>
    <property type="evidence" value="ECO:0007669"/>
    <property type="project" value="UniProtKB-UniRule"/>
</dbReference>
<dbReference type="InterPro" id="IPR036188">
    <property type="entry name" value="FAD/NAD-bd_sf"/>
</dbReference>
<dbReference type="PATRIC" id="fig|1429043.3.peg.3529"/>
<feature type="binding site" description="in other chain" evidence="6">
    <location>
        <position position="170"/>
    </location>
    <ligand>
        <name>Fe cation</name>
        <dbReference type="ChEBI" id="CHEBI:24875"/>
        <note>ligand shared between two adjacent protomers</note>
    </ligand>
</feature>
<gene>
    <name evidence="6" type="primary">thi4</name>
    <name evidence="7" type="ORF">X474_16655</name>
</gene>
<comment type="subunit">
    <text evidence="6">Homooctamer; tetramer of dimers.</text>
</comment>
<reference evidence="7 8" key="1">
    <citation type="submission" date="2013-11" db="EMBL/GenBank/DDBJ databases">
        <title>Metagenomic analysis of a methanogenic consortium involved in long chain n-alkane degradation.</title>
        <authorList>
            <person name="Davidova I.A."/>
            <person name="Callaghan A.V."/>
            <person name="Wawrik B."/>
            <person name="Pruitt S."/>
            <person name="Marks C."/>
            <person name="Duncan K.E."/>
            <person name="Suflita J.M."/>
        </authorList>
    </citation>
    <scope>NUCLEOTIDE SEQUENCE [LARGE SCALE GENOMIC DNA]</scope>
    <source>
        <strain evidence="7 8">SPR</strain>
    </source>
</reference>
<evidence type="ECO:0000313" key="8">
    <source>
        <dbReference type="Proteomes" id="UP000032233"/>
    </source>
</evidence>
<keyword evidence="2 6" id="KW-0479">Metal-binding</keyword>
<dbReference type="GO" id="GO:0005506">
    <property type="term" value="F:iron ion binding"/>
    <property type="evidence" value="ECO:0007669"/>
    <property type="project" value="UniProtKB-UniRule"/>
</dbReference>
<feature type="binding site" evidence="6">
    <location>
        <position position="155"/>
    </location>
    <ligand>
        <name>Fe cation</name>
        <dbReference type="ChEBI" id="CHEBI:24875"/>
        <note>ligand shared between two adjacent protomers</note>
    </ligand>
</feature>
<dbReference type="NCBIfam" id="TIGR00292">
    <property type="entry name" value="sulfide-dependent adenosine diphosphate thiazole synthase"/>
    <property type="match status" value="1"/>
</dbReference>
<feature type="binding site" description="in other chain" evidence="6">
    <location>
        <position position="63"/>
    </location>
    <ligand>
        <name>NAD(+)</name>
        <dbReference type="ChEBI" id="CHEBI:57540"/>
        <note>ligand shared between two adjacent protomers</note>
    </ligand>
</feature>
<proteinExistence type="inferred from homology"/>
<sequence length="261" mass="28317">MMLDEVTITRAIIDRYMEKLHANLDLDVAIVGGGPSGLVAGYYLAKKGYNVAMFERKLSIGGGMWGGGMMMNEIVVQEEAKRILDEFGIPCREYVEGYYTADSVVSTSTLTSKATLAGLSVFNLITVEDVMVRDNRVNGLVINWSPVEMAGLHVDPLTLRARYTIDATGHPAEVLNVISKKVDAKLSTDTGKVIGERSLWAEVAESTTIENTKEAFPGVYTAGMCANAVFGAHRMGPVFGGMLLSGEKVAQVLDRKLQEED</sequence>
<evidence type="ECO:0000256" key="5">
    <source>
        <dbReference type="ARBA" id="ARBA00023027"/>
    </source>
</evidence>
<dbReference type="PRINTS" id="PR00420">
    <property type="entry name" value="RNGMNOXGNASE"/>
</dbReference>
<feature type="binding site" description="in other chain" evidence="6">
    <location>
        <position position="36"/>
    </location>
    <ligand>
        <name>NAD(+)</name>
        <dbReference type="ChEBI" id="CHEBI:57540"/>
        <note>ligand shared between two adjacent protomers</note>
    </ligand>
</feature>
<dbReference type="Gene3D" id="3.50.50.60">
    <property type="entry name" value="FAD/NAD(P)-binding domain"/>
    <property type="match status" value="1"/>
</dbReference>
<name>A0A0D2GD76_9BACT</name>
<comment type="caution">
    <text evidence="6">Lacks conserved residue(s) required for the propagation of feature annotation.</text>
</comment>
<comment type="catalytic activity">
    <reaction evidence="6">
        <text>hydrogen sulfide + glycine + NAD(+) = ADP-5-ethyl-4-methylthiazole-2-carboxylate + nicotinamide + 3 H2O + H(+)</text>
        <dbReference type="Rhea" id="RHEA:55704"/>
        <dbReference type="ChEBI" id="CHEBI:15377"/>
        <dbReference type="ChEBI" id="CHEBI:15378"/>
        <dbReference type="ChEBI" id="CHEBI:17154"/>
        <dbReference type="ChEBI" id="CHEBI:29919"/>
        <dbReference type="ChEBI" id="CHEBI:57305"/>
        <dbReference type="ChEBI" id="CHEBI:57540"/>
        <dbReference type="ChEBI" id="CHEBI:139151"/>
        <dbReference type="EC" id="2.4.2.59"/>
    </reaction>
</comment>
<comment type="function">
    <text evidence="6">Involved in the biosynthesis of the thiazole moiety of thiamine. Catalyzes the conversion of NAD and glycine to adenosine diphosphate 5-(2-hydroxyethyl)-4-methylthiazole-2-carboxylate (ADT), an adenylated thiazole intermediate, using free sulfide as a source of sulfur.</text>
</comment>
<keyword evidence="5 6" id="KW-0520">NAD</keyword>
<comment type="pathway">
    <text evidence="6">Cofactor biosynthesis; thiamine diphosphate biosynthesis.</text>
</comment>
<feature type="binding site" description="in other chain" evidence="6">
    <location>
        <begin position="55"/>
        <end position="56"/>
    </location>
    <ligand>
        <name>NAD(+)</name>
        <dbReference type="ChEBI" id="CHEBI:57540"/>
        <note>ligand shared between two adjacent protomers</note>
    </ligand>
</feature>
<dbReference type="RefSeq" id="WP_044350010.1">
    <property type="nucleotide sequence ID" value="NZ_AZAC01000021.1"/>
</dbReference>
<dbReference type="GO" id="GO:0009229">
    <property type="term" value="P:thiamine diphosphate biosynthetic process"/>
    <property type="evidence" value="ECO:0007669"/>
    <property type="project" value="UniProtKB-UniRule"/>
</dbReference>
<feature type="binding site" evidence="6">
    <location>
        <position position="234"/>
    </location>
    <ligand>
        <name>glycine</name>
        <dbReference type="ChEBI" id="CHEBI:57305"/>
    </ligand>
</feature>
<accession>A0A0D2GD76</accession>
<dbReference type="Proteomes" id="UP000032233">
    <property type="component" value="Unassembled WGS sequence"/>
</dbReference>
<evidence type="ECO:0000256" key="4">
    <source>
        <dbReference type="ARBA" id="ARBA00023004"/>
    </source>
</evidence>
<comment type="caution">
    <text evidence="7">The sequence shown here is derived from an EMBL/GenBank/DDBJ whole genome shotgun (WGS) entry which is preliminary data.</text>
</comment>
<dbReference type="Pfam" id="PF01946">
    <property type="entry name" value="Thi4"/>
    <property type="match status" value="1"/>
</dbReference>
<keyword evidence="1 6" id="KW-0808">Transferase</keyword>
<protein>
    <recommendedName>
        <fullName evidence="6">Thiamine thiazole synthase</fullName>
        <ecNumber evidence="6">2.4.2.59</ecNumber>
    </recommendedName>
</protein>
<dbReference type="GO" id="GO:0009228">
    <property type="term" value="P:thiamine biosynthetic process"/>
    <property type="evidence" value="ECO:0007669"/>
    <property type="project" value="UniProtKB-KW"/>
</dbReference>
<dbReference type="InParanoid" id="A0A0D2GD76"/>
<evidence type="ECO:0000256" key="1">
    <source>
        <dbReference type="ARBA" id="ARBA00022679"/>
    </source>
</evidence>
<dbReference type="UniPathway" id="UPA00060"/>
<dbReference type="PANTHER" id="PTHR43422:SF3">
    <property type="entry name" value="THIAMINE THIAZOLE SYNTHASE"/>
    <property type="match status" value="1"/>
</dbReference>
<keyword evidence="4 6" id="KW-0408">Iron</keyword>
<dbReference type="HAMAP" id="MF_00304">
    <property type="entry name" value="Thi4"/>
    <property type="match status" value="1"/>
</dbReference>
<dbReference type="AlphaFoldDB" id="A0A0D2GD76"/>
<dbReference type="InterPro" id="IPR022828">
    <property type="entry name" value="Thi4_prok"/>
</dbReference>
<dbReference type="PANTHER" id="PTHR43422">
    <property type="entry name" value="THIAMINE THIAZOLE SYNTHASE"/>
    <property type="match status" value="1"/>
</dbReference>
<feature type="binding site" description="in other chain" evidence="6">
    <location>
        <position position="224"/>
    </location>
    <ligand>
        <name>NAD(+)</name>
        <dbReference type="ChEBI" id="CHEBI:57540"/>
        <note>ligand shared between two adjacent protomers</note>
    </ligand>
</feature>
<dbReference type="SUPFAM" id="SSF51905">
    <property type="entry name" value="FAD/NAD(P)-binding domain"/>
    <property type="match status" value="1"/>
</dbReference>
<evidence type="ECO:0000256" key="3">
    <source>
        <dbReference type="ARBA" id="ARBA00022977"/>
    </source>
</evidence>
<feature type="binding site" description="in other chain" evidence="6">
    <location>
        <position position="127"/>
    </location>
    <ligand>
        <name>NAD(+)</name>
        <dbReference type="ChEBI" id="CHEBI:57540"/>
        <note>ligand shared between two adjacent protomers</note>
    </ligand>
</feature>
<dbReference type="EC" id="2.4.2.59" evidence="6"/>
<dbReference type="InterPro" id="IPR002922">
    <property type="entry name" value="Thi4_fam"/>
</dbReference>
<dbReference type="STRING" id="1429043.X474_16655"/>
<keyword evidence="8" id="KW-1185">Reference proteome</keyword>
<feature type="binding site" evidence="6">
    <location>
        <begin position="153"/>
        <end position="155"/>
    </location>
    <ligand>
        <name>NAD(+)</name>
        <dbReference type="ChEBI" id="CHEBI:57540"/>
        <note>ligand shared between two adjacent protomers</note>
    </ligand>
</feature>